<dbReference type="AlphaFoldDB" id="A0A450X4L1"/>
<evidence type="ECO:0000256" key="1">
    <source>
        <dbReference type="SAM" id="MobiDB-lite"/>
    </source>
</evidence>
<name>A0A450X4L1_9GAMM</name>
<accession>A0A450X4L1</accession>
<gene>
    <name evidence="2" type="ORF">BECKLPF1236B_GA0070989_13952</name>
</gene>
<proteinExistence type="predicted"/>
<reference evidence="2" key="1">
    <citation type="submission" date="2019-02" db="EMBL/GenBank/DDBJ databases">
        <authorList>
            <person name="Gruber-Vodicka R. H."/>
            <person name="Seah K. B. B."/>
        </authorList>
    </citation>
    <scope>NUCLEOTIDE SEQUENCE</scope>
    <source>
        <strain evidence="2">BECK_S313</strain>
    </source>
</reference>
<organism evidence="2">
    <name type="scientific">Candidatus Kentrum sp. LPFa</name>
    <dbReference type="NCBI Taxonomy" id="2126335"/>
    <lineage>
        <taxon>Bacteria</taxon>
        <taxon>Pseudomonadati</taxon>
        <taxon>Pseudomonadota</taxon>
        <taxon>Gammaproteobacteria</taxon>
        <taxon>Candidatus Kentrum</taxon>
    </lineage>
</organism>
<protein>
    <submittedName>
        <fullName evidence="2">Uncharacterized protein</fullName>
    </submittedName>
</protein>
<feature type="region of interest" description="Disordered" evidence="1">
    <location>
        <begin position="48"/>
        <end position="71"/>
    </location>
</feature>
<dbReference type="EMBL" id="CAADFK010000395">
    <property type="protein sequence ID" value="VFK24160.1"/>
    <property type="molecule type" value="Genomic_DNA"/>
</dbReference>
<evidence type="ECO:0000313" key="2">
    <source>
        <dbReference type="EMBL" id="VFK24160.1"/>
    </source>
</evidence>
<sequence>MVIEFHTSTQSIGIHAIIRVAKARGMDDPDGGGVVFVIGAAPIRQPFGGGEDLSAHQKRAQAASPSMAEIG</sequence>